<feature type="transmembrane region" description="Helical" evidence="1">
    <location>
        <begin position="206"/>
        <end position="224"/>
    </location>
</feature>
<name>A0A4R6WQH0_9PROT</name>
<accession>A0A4R6WQH0</accession>
<evidence type="ECO:0000313" key="2">
    <source>
        <dbReference type="EMBL" id="TDQ81500.1"/>
    </source>
</evidence>
<feature type="transmembrane region" description="Helical" evidence="1">
    <location>
        <begin position="66"/>
        <end position="86"/>
    </location>
</feature>
<feature type="transmembrane region" description="Helical" evidence="1">
    <location>
        <begin position="175"/>
        <end position="194"/>
    </location>
</feature>
<reference evidence="2 3" key="1">
    <citation type="submission" date="2019-03" db="EMBL/GenBank/DDBJ databases">
        <title>Genomic Encyclopedia of Type Strains, Phase III (KMG-III): the genomes of soil and plant-associated and newly described type strains.</title>
        <authorList>
            <person name="Whitman W."/>
        </authorList>
    </citation>
    <scope>NUCLEOTIDE SEQUENCE [LARGE SCALE GENOMIC DNA]</scope>
    <source>
        <strain evidence="2 3">CGMCC 1.7660</strain>
    </source>
</reference>
<dbReference type="Proteomes" id="UP000295783">
    <property type="component" value="Unassembled WGS sequence"/>
</dbReference>
<dbReference type="RefSeq" id="WP_133614052.1">
    <property type="nucleotide sequence ID" value="NZ_SNYW01000009.1"/>
</dbReference>
<feature type="transmembrane region" description="Helical" evidence="1">
    <location>
        <begin position="92"/>
        <end position="114"/>
    </location>
</feature>
<proteinExistence type="predicted"/>
<feature type="transmembrane region" description="Helical" evidence="1">
    <location>
        <begin position="236"/>
        <end position="258"/>
    </location>
</feature>
<dbReference type="OrthoDB" id="9810556at2"/>
<evidence type="ECO:0000313" key="3">
    <source>
        <dbReference type="Proteomes" id="UP000295783"/>
    </source>
</evidence>
<evidence type="ECO:0000256" key="1">
    <source>
        <dbReference type="SAM" id="Phobius"/>
    </source>
</evidence>
<dbReference type="AlphaFoldDB" id="A0A4R6WQH0"/>
<feature type="transmembrane region" description="Helical" evidence="1">
    <location>
        <begin position="121"/>
        <end position="139"/>
    </location>
</feature>
<keyword evidence="1" id="KW-0812">Transmembrane</keyword>
<dbReference type="EMBL" id="SNYW01000009">
    <property type="protein sequence ID" value="TDQ81500.1"/>
    <property type="molecule type" value="Genomic_DNA"/>
</dbReference>
<organism evidence="2 3">
    <name type="scientific">Dongia mobilis</name>
    <dbReference type="NCBI Taxonomy" id="578943"/>
    <lineage>
        <taxon>Bacteria</taxon>
        <taxon>Pseudomonadati</taxon>
        <taxon>Pseudomonadota</taxon>
        <taxon>Alphaproteobacteria</taxon>
        <taxon>Rhodospirillales</taxon>
        <taxon>Dongiaceae</taxon>
        <taxon>Dongia</taxon>
    </lineage>
</organism>
<protein>
    <submittedName>
        <fullName evidence="2">Drug/metabolite transporter (DMT)-like permease</fullName>
    </submittedName>
</protein>
<comment type="caution">
    <text evidence="2">The sequence shown here is derived from an EMBL/GenBank/DDBJ whole genome shotgun (WGS) entry which is preliminary data.</text>
</comment>
<feature type="transmembrane region" description="Helical" evidence="1">
    <location>
        <begin position="264"/>
        <end position="280"/>
    </location>
</feature>
<keyword evidence="1" id="KW-0472">Membrane</keyword>
<sequence length="295" mass="30846">MTRNQGTAFGLGALAAWSCYGVLLAANSATPPFRSMAIVFTCATLILLARRLLLGRGIGDLLRIPLPTLALGVLGLFGSNCLYVLALSLGGAPVAVNIAALAWPVFLLIIVSLAGIARATWLDGAAMAIGFSGVILLSLDRGDFSLDWPVLVALAGALCWALYSGLRTRVPAGPHDAMICFVGVSAVLCWIITLSVEEGSVPMSEFLRLVAVGIIPVGLANLAWDLGARYGDPVLLAGFSFLEPIASTALIALVLALPIGVNEAGALTLVLGAVSFSLLSERHRRRDRRRAEQGM</sequence>
<keyword evidence="3" id="KW-1185">Reference proteome</keyword>
<feature type="transmembrane region" description="Helical" evidence="1">
    <location>
        <begin position="145"/>
        <end position="163"/>
    </location>
</feature>
<gene>
    <name evidence="2" type="ORF">A8950_2568</name>
</gene>
<feature type="transmembrane region" description="Helical" evidence="1">
    <location>
        <begin position="35"/>
        <end position="54"/>
    </location>
</feature>
<keyword evidence="1" id="KW-1133">Transmembrane helix</keyword>